<keyword evidence="4" id="KW-0472">Membrane</keyword>
<dbReference type="PROSITE" id="PS50002">
    <property type="entry name" value="SH3"/>
    <property type="match status" value="1"/>
</dbReference>
<feature type="domain" description="SH3" evidence="5">
    <location>
        <begin position="361"/>
        <end position="422"/>
    </location>
</feature>
<feature type="region of interest" description="Disordered" evidence="3">
    <location>
        <begin position="1"/>
        <end position="22"/>
    </location>
</feature>
<name>A0A5J5FB57_9PEZI</name>
<evidence type="ECO:0000256" key="2">
    <source>
        <dbReference type="PROSITE-ProRule" id="PRU00192"/>
    </source>
</evidence>
<accession>A0A5J5FB57</accession>
<dbReference type="InterPro" id="IPR001452">
    <property type="entry name" value="SH3_domain"/>
</dbReference>
<evidence type="ECO:0000256" key="4">
    <source>
        <dbReference type="SAM" id="Phobius"/>
    </source>
</evidence>
<dbReference type="Pfam" id="PF14604">
    <property type="entry name" value="SH3_9"/>
    <property type="match status" value="1"/>
</dbReference>
<feature type="region of interest" description="Disordered" evidence="3">
    <location>
        <begin position="52"/>
        <end position="126"/>
    </location>
</feature>
<feature type="region of interest" description="Disordered" evidence="3">
    <location>
        <begin position="320"/>
        <end position="347"/>
    </location>
</feature>
<feature type="compositionally biased region" description="Basic residues" evidence="3">
    <location>
        <begin position="1"/>
        <end position="20"/>
    </location>
</feature>
<keyword evidence="7" id="KW-1185">Reference proteome</keyword>
<evidence type="ECO:0000313" key="7">
    <source>
        <dbReference type="Proteomes" id="UP000326924"/>
    </source>
</evidence>
<feature type="region of interest" description="Disordered" evidence="3">
    <location>
        <begin position="281"/>
        <end position="305"/>
    </location>
</feature>
<keyword evidence="1 2" id="KW-0728">SH3 domain</keyword>
<feature type="compositionally biased region" description="Low complexity" evidence="3">
    <location>
        <begin position="511"/>
        <end position="521"/>
    </location>
</feature>
<organism evidence="6 7">
    <name type="scientific">Sphaerosporella brunnea</name>
    <dbReference type="NCBI Taxonomy" id="1250544"/>
    <lineage>
        <taxon>Eukaryota</taxon>
        <taxon>Fungi</taxon>
        <taxon>Dikarya</taxon>
        <taxon>Ascomycota</taxon>
        <taxon>Pezizomycotina</taxon>
        <taxon>Pezizomycetes</taxon>
        <taxon>Pezizales</taxon>
        <taxon>Pyronemataceae</taxon>
        <taxon>Sphaerosporella</taxon>
    </lineage>
</organism>
<dbReference type="InterPro" id="IPR036028">
    <property type="entry name" value="SH3-like_dom_sf"/>
</dbReference>
<feature type="transmembrane region" description="Helical" evidence="4">
    <location>
        <begin position="148"/>
        <end position="169"/>
    </location>
</feature>
<dbReference type="Gene3D" id="2.30.30.40">
    <property type="entry name" value="SH3 Domains"/>
    <property type="match status" value="1"/>
</dbReference>
<dbReference type="SMART" id="SM00326">
    <property type="entry name" value="SH3"/>
    <property type="match status" value="1"/>
</dbReference>
<feature type="region of interest" description="Disordered" evidence="3">
    <location>
        <begin position="616"/>
        <end position="664"/>
    </location>
</feature>
<evidence type="ECO:0000259" key="5">
    <source>
        <dbReference type="PROSITE" id="PS50002"/>
    </source>
</evidence>
<feature type="compositionally biased region" description="Low complexity" evidence="3">
    <location>
        <begin position="622"/>
        <end position="664"/>
    </location>
</feature>
<feature type="compositionally biased region" description="Pro residues" evidence="3">
    <location>
        <begin position="326"/>
        <end position="335"/>
    </location>
</feature>
<evidence type="ECO:0000313" key="6">
    <source>
        <dbReference type="EMBL" id="KAA8914541.1"/>
    </source>
</evidence>
<sequence>MEGHRHLRARAHRAHRRHEKRNPAVVTKTIFFDPSATGIRSVGGGIVGAPVAITPSSTQRTKEAKTTSTPDQKTTAQRTTLATTTQAKSTSTQTSSSLQEGSSTTSSSSILTALGSSAGSQTPSSTASHAAVSSAASTSGGLSSGATAGLAAAGVAIFIVAAILSVLFFRRKAQQKKQEAYGNLADEKNAFNGSGPTPVAGPATRAAVGAAVGAGAPSSPVPSPIPVAAVTEFDEKLAPSPSITSERAPRISLRPVTQFMPNIDGSDAGAGAACLASAAAAQKAPKTQRSGLGRSPSRKEPPPALVLDQSHVVPVGLESAGTSALPLPPKGPSSPTPSSFTDSSVSGPFNTPMVAGLPSAATAPVHRVQMDFTPSMGDELELKGGQLVRILHEYDDGWALCIRLDRSQQGVCPRTCLSQRPVKPRPNGAHRGPPRPDFPNGAPVGQSPRPQSPAIRSQSPAPRPMSPAIRIPGAGYQRPQYKPAARLSSCAPPPTPTITVSPSVDDPHASPQPQSPVTSTPRLAIAPIRPSPLSNQTSSDEAENTAMEQTLEMPNFEQPAEPSQLIEPVQPAQPLKPVEHVQPVEQVQPVQPAQPVEPVQPVQQVVQLQQQIENKTEELNFELPPQLQPAEPQHQPQRQSLQLEQQQPPVQQPRPLSQPVFHAM</sequence>
<feature type="compositionally biased region" description="Low complexity" evidence="3">
    <location>
        <begin position="74"/>
        <end position="126"/>
    </location>
</feature>
<dbReference type="Proteomes" id="UP000326924">
    <property type="component" value="Unassembled WGS sequence"/>
</dbReference>
<evidence type="ECO:0000256" key="3">
    <source>
        <dbReference type="SAM" id="MobiDB-lite"/>
    </source>
</evidence>
<dbReference type="InParanoid" id="A0A5J5FB57"/>
<comment type="caution">
    <text evidence="6">The sequence shown here is derived from an EMBL/GenBank/DDBJ whole genome shotgun (WGS) entry which is preliminary data.</text>
</comment>
<reference evidence="6 7" key="1">
    <citation type="submission" date="2019-09" db="EMBL/GenBank/DDBJ databases">
        <title>Draft genome of the ectomycorrhizal ascomycete Sphaerosporella brunnea.</title>
        <authorList>
            <consortium name="DOE Joint Genome Institute"/>
            <person name="Benucci G.M."/>
            <person name="Marozzi G."/>
            <person name="Antonielli L."/>
            <person name="Sanchez S."/>
            <person name="Marco P."/>
            <person name="Wang X."/>
            <person name="Falini L.B."/>
            <person name="Barry K."/>
            <person name="Haridas S."/>
            <person name="Lipzen A."/>
            <person name="Labutti K."/>
            <person name="Grigoriev I.V."/>
            <person name="Murat C."/>
            <person name="Martin F."/>
            <person name="Albertini E."/>
            <person name="Donnini D."/>
            <person name="Bonito G."/>
        </authorList>
    </citation>
    <scope>NUCLEOTIDE SEQUENCE [LARGE SCALE GENOMIC DNA]</scope>
    <source>
        <strain evidence="6 7">Sb_GMNB300</strain>
    </source>
</reference>
<feature type="compositionally biased region" description="Low complexity" evidence="3">
    <location>
        <begin position="336"/>
        <end position="347"/>
    </location>
</feature>
<gene>
    <name evidence="6" type="ORF">FN846DRAFT_565202</name>
</gene>
<keyword evidence="4" id="KW-0812">Transmembrane</keyword>
<keyword evidence="4" id="KW-1133">Transmembrane helix</keyword>
<dbReference type="EMBL" id="VXIS01000005">
    <property type="protein sequence ID" value="KAA8914541.1"/>
    <property type="molecule type" value="Genomic_DNA"/>
</dbReference>
<feature type="region of interest" description="Disordered" evidence="3">
    <location>
        <begin position="416"/>
        <end position="580"/>
    </location>
</feature>
<dbReference type="SUPFAM" id="SSF50044">
    <property type="entry name" value="SH3-domain"/>
    <property type="match status" value="1"/>
</dbReference>
<dbReference type="OrthoDB" id="5340910at2759"/>
<dbReference type="AlphaFoldDB" id="A0A5J5FB57"/>
<proteinExistence type="predicted"/>
<evidence type="ECO:0000256" key="1">
    <source>
        <dbReference type="ARBA" id="ARBA00022443"/>
    </source>
</evidence>
<protein>
    <recommendedName>
        <fullName evidence="5">SH3 domain-containing protein</fullName>
    </recommendedName>
</protein>